<gene>
    <name evidence="1" type="ORF">FPB0191_01929</name>
</gene>
<dbReference type="STRING" id="1267021.FPB0191_01929"/>
<dbReference type="EMBL" id="CP009056">
    <property type="protein sequence ID" value="AJA45740.1"/>
    <property type="molecule type" value="Genomic_DNA"/>
</dbReference>
<proteinExistence type="predicted"/>
<name>A0A0A7S2G5_FRIPE</name>
<reference evidence="1 2" key="1">
    <citation type="journal article" date="2014" name="Appl. Environ. Microbiol.">
        <title>Gut symbionts from distinct hosts exhibit genotoxic activity via divergent colibactin biosynthetic pathways.</title>
        <authorList>
            <person name="Engel P."/>
            <person name="Vizcaino M.I."/>
            <person name="Crawford J.M."/>
        </authorList>
    </citation>
    <scope>NUCLEOTIDE SEQUENCE [LARGE SCALE GENOMIC DNA]</scope>
    <source>
        <strain evidence="1 2">PEB0191</strain>
    </source>
</reference>
<keyword evidence="2" id="KW-1185">Reference proteome</keyword>
<dbReference type="InterPro" id="IPR029069">
    <property type="entry name" value="HotDog_dom_sf"/>
</dbReference>
<dbReference type="Gene3D" id="3.10.129.10">
    <property type="entry name" value="Hotdog Thioesterase"/>
    <property type="match status" value="1"/>
</dbReference>
<dbReference type="AlphaFoldDB" id="A0A0A7S2G5"/>
<dbReference type="Proteomes" id="UP000030901">
    <property type="component" value="Chromosome"/>
</dbReference>
<dbReference type="InterPro" id="IPR016776">
    <property type="entry name" value="ApeP-like_dehydratase"/>
</dbReference>
<dbReference type="KEGG" id="fpp:FPB0191_01929"/>
<dbReference type="SUPFAM" id="SSF54637">
    <property type="entry name" value="Thioesterase/thiol ester dehydrase-isomerase"/>
    <property type="match status" value="1"/>
</dbReference>
<evidence type="ECO:0000313" key="1">
    <source>
        <dbReference type="EMBL" id="AJA45740.1"/>
    </source>
</evidence>
<dbReference type="OrthoDB" id="9800188at2"/>
<dbReference type="RefSeq" id="WP_039105647.1">
    <property type="nucleotide sequence ID" value="NZ_CP009056.1"/>
</dbReference>
<dbReference type="PIRSF" id="PIRSF020565">
    <property type="entry name" value="3Ho_Ac_ACP_DH_prd"/>
    <property type="match status" value="1"/>
</dbReference>
<dbReference type="HOGENOM" id="CLU_116661_0_2_6"/>
<evidence type="ECO:0000313" key="2">
    <source>
        <dbReference type="Proteomes" id="UP000030901"/>
    </source>
</evidence>
<accession>A0A0A7S2G5</accession>
<organism evidence="1 2">
    <name type="scientific">Frischella perrara</name>
    <dbReference type="NCBI Taxonomy" id="1267021"/>
    <lineage>
        <taxon>Bacteria</taxon>
        <taxon>Pseudomonadati</taxon>
        <taxon>Pseudomonadota</taxon>
        <taxon>Gammaproteobacteria</taxon>
        <taxon>Orbales</taxon>
        <taxon>Orbaceae</taxon>
        <taxon>Frischella</taxon>
    </lineage>
</organism>
<sequence length="158" mass="17717">MQYQLATDYLPHETPMVMLQDVHLVDNENCICSVQVSNESVLAPFLNKQSALPNYYAIELMAQTIGVWNGYHGQKTNHKTQLGMLLGGRAIKLTVSEFPLGSLLIIHAKLILHDNKLASFECELKVDDICLASGRLNVYEPDESEMAMLFGEHRLGEK</sequence>
<protein>
    <submittedName>
        <fullName evidence="1">Putative 3-hydroxylacyl-(Acyl carrier protein) dehydratase</fullName>
    </submittedName>
</protein>
<dbReference type="Pfam" id="PF22817">
    <property type="entry name" value="ApeP-like"/>
    <property type="match status" value="1"/>
</dbReference>